<dbReference type="Gene3D" id="3.40.50.300">
    <property type="entry name" value="P-loop containing nucleotide triphosphate hydrolases"/>
    <property type="match status" value="1"/>
</dbReference>
<evidence type="ECO:0000313" key="3">
    <source>
        <dbReference type="EMBL" id="MFD0791503.1"/>
    </source>
</evidence>
<sequence>MQIRRLATHSLADVEVERQRWLYEDLIPLGASTVLAGRGGIGKSTILAWLAASATRGTLPGDLHGEPVDVAFISAEDHPATVLVPRLKAADADLARTHDLSRVQVIGDRAPDSKFKSAADSTAEMLAKYGVIPDGATGWETLPTIADDLPAIERALAESGARLLIVDPVISMMDGDQIKARDVRRNLDPLNALAQRLDVAIVLVMHFNKGGGSASDRVSGSHAFRDAARAVLLLAVDDETDQRVLTMDKGNTTPRSMSLAFEINDALVAARDGDAARVGRARLIGETSTTVHQIVSRENDRALGDLSSRIVALVNGSAEPMSPSDVAEALGENYDTVKRYLGRLVNSQRIARRGRGLYAPVAGDSEGDTVSRFTEVSLVSPVSPTESGKGTEGTEGTRGHDENRVSPRASP</sequence>
<dbReference type="InterPro" id="IPR003593">
    <property type="entry name" value="AAA+_ATPase"/>
</dbReference>
<accession>A0ABW3ALE2</accession>
<dbReference type="EMBL" id="JBHTII010000002">
    <property type="protein sequence ID" value="MFD0791503.1"/>
    <property type="molecule type" value="Genomic_DNA"/>
</dbReference>
<dbReference type="Proteomes" id="UP001597055">
    <property type="component" value="Unassembled WGS sequence"/>
</dbReference>
<organism evidence="3 4">
    <name type="scientific">Microbacterium insulae</name>
    <dbReference type="NCBI Taxonomy" id="483014"/>
    <lineage>
        <taxon>Bacteria</taxon>
        <taxon>Bacillati</taxon>
        <taxon>Actinomycetota</taxon>
        <taxon>Actinomycetes</taxon>
        <taxon>Micrococcales</taxon>
        <taxon>Microbacteriaceae</taxon>
        <taxon>Microbacterium</taxon>
    </lineage>
</organism>
<name>A0ABW3ALE2_9MICO</name>
<proteinExistence type="predicted"/>
<dbReference type="Pfam" id="PF13481">
    <property type="entry name" value="AAA_25"/>
    <property type="match status" value="1"/>
</dbReference>
<gene>
    <name evidence="3" type="ORF">ACFQ0P_13955</name>
</gene>
<dbReference type="RefSeq" id="WP_204979261.1">
    <property type="nucleotide sequence ID" value="NZ_JBHTII010000002.1"/>
</dbReference>
<dbReference type="SMART" id="SM00382">
    <property type="entry name" value="AAA"/>
    <property type="match status" value="1"/>
</dbReference>
<feature type="domain" description="AAA+ ATPase" evidence="2">
    <location>
        <begin position="29"/>
        <end position="238"/>
    </location>
</feature>
<evidence type="ECO:0000313" key="4">
    <source>
        <dbReference type="Proteomes" id="UP001597055"/>
    </source>
</evidence>
<comment type="caution">
    <text evidence="3">The sequence shown here is derived from an EMBL/GenBank/DDBJ whole genome shotgun (WGS) entry which is preliminary data.</text>
</comment>
<evidence type="ECO:0000256" key="1">
    <source>
        <dbReference type="SAM" id="MobiDB-lite"/>
    </source>
</evidence>
<reference evidence="4" key="1">
    <citation type="journal article" date="2019" name="Int. J. Syst. Evol. Microbiol.">
        <title>The Global Catalogue of Microorganisms (GCM) 10K type strain sequencing project: providing services to taxonomists for standard genome sequencing and annotation.</title>
        <authorList>
            <consortium name="The Broad Institute Genomics Platform"/>
            <consortium name="The Broad Institute Genome Sequencing Center for Infectious Disease"/>
            <person name="Wu L."/>
            <person name="Ma J."/>
        </authorList>
    </citation>
    <scope>NUCLEOTIDE SEQUENCE [LARGE SCALE GENOMIC DNA]</scope>
    <source>
        <strain evidence="4">CCUG 54523</strain>
    </source>
</reference>
<evidence type="ECO:0000259" key="2">
    <source>
        <dbReference type="SMART" id="SM00382"/>
    </source>
</evidence>
<feature type="compositionally biased region" description="Basic and acidic residues" evidence="1">
    <location>
        <begin position="395"/>
        <end position="405"/>
    </location>
</feature>
<feature type="region of interest" description="Disordered" evidence="1">
    <location>
        <begin position="376"/>
        <end position="411"/>
    </location>
</feature>
<protein>
    <submittedName>
        <fullName evidence="3">AAA family ATPase</fullName>
    </submittedName>
</protein>
<keyword evidence="4" id="KW-1185">Reference proteome</keyword>
<dbReference type="SUPFAM" id="SSF52540">
    <property type="entry name" value="P-loop containing nucleoside triphosphate hydrolases"/>
    <property type="match status" value="1"/>
</dbReference>
<dbReference type="InterPro" id="IPR027417">
    <property type="entry name" value="P-loop_NTPase"/>
</dbReference>